<proteinExistence type="inferred from homology"/>
<sequence>MSWLWSNLDLVWGLTLTHVWLSALPIVIGFVLSLPIGWLANRYALSRPALLTIGGILYAIPSLPLFVAMPALIGTRILDPINVVVALSIYALALMVRTTADALASVEGDVLQSATAVGFSTWRRFWAVELPLAGPVLLAGLRVVSVSTVSLVSVGSLIGVSNLGTLFVEGLNRYFPFEVGVGIVAIMIVALVFDLVLVLLGRLLLPWSRTDRRTGRLKRSAAMKAVTGA</sequence>
<dbReference type="InterPro" id="IPR000515">
    <property type="entry name" value="MetI-like"/>
</dbReference>
<dbReference type="PANTHER" id="PTHR30177">
    <property type="entry name" value="GLYCINE BETAINE/L-PROLINE TRANSPORT SYSTEM PERMEASE PROTEIN PROW"/>
    <property type="match status" value="1"/>
</dbReference>
<dbReference type="Gene3D" id="1.10.3720.10">
    <property type="entry name" value="MetI-like"/>
    <property type="match status" value="1"/>
</dbReference>
<dbReference type="PROSITE" id="PS50928">
    <property type="entry name" value="ABC_TM1"/>
    <property type="match status" value="1"/>
</dbReference>
<evidence type="ECO:0000256" key="5">
    <source>
        <dbReference type="ARBA" id="ARBA00023136"/>
    </source>
</evidence>
<dbReference type="EMBL" id="JAROCF010000001">
    <property type="protein sequence ID" value="MDN4615210.1"/>
    <property type="molecule type" value="Genomic_DNA"/>
</dbReference>
<feature type="domain" description="ABC transmembrane type-1" evidence="7">
    <location>
        <begin position="15"/>
        <end position="196"/>
    </location>
</feature>
<dbReference type="CDD" id="cd06261">
    <property type="entry name" value="TM_PBP2"/>
    <property type="match status" value="1"/>
</dbReference>
<comment type="subcellular location">
    <subcellularLocation>
        <location evidence="6">Cell membrane</location>
        <topology evidence="6">Multi-pass membrane protein</topology>
    </subcellularLocation>
    <subcellularLocation>
        <location evidence="1">Membrane</location>
        <topology evidence="1">Multi-pass membrane protein</topology>
    </subcellularLocation>
</comment>
<organism evidence="8 9">
    <name type="scientific">Leifsonia williamsii</name>
    <dbReference type="NCBI Taxonomy" id="3035919"/>
    <lineage>
        <taxon>Bacteria</taxon>
        <taxon>Bacillati</taxon>
        <taxon>Actinomycetota</taxon>
        <taxon>Actinomycetes</taxon>
        <taxon>Micrococcales</taxon>
        <taxon>Microbacteriaceae</taxon>
        <taxon>Leifsonia</taxon>
    </lineage>
</organism>
<dbReference type="SUPFAM" id="SSF161098">
    <property type="entry name" value="MetI-like"/>
    <property type="match status" value="1"/>
</dbReference>
<evidence type="ECO:0000313" key="9">
    <source>
        <dbReference type="Proteomes" id="UP001174208"/>
    </source>
</evidence>
<evidence type="ECO:0000259" key="7">
    <source>
        <dbReference type="PROSITE" id="PS50928"/>
    </source>
</evidence>
<evidence type="ECO:0000256" key="4">
    <source>
        <dbReference type="ARBA" id="ARBA00022989"/>
    </source>
</evidence>
<feature type="transmembrane region" description="Helical" evidence="6">
    <location>
        <begin position="132"/>
        <end position="159"/>
    </location>
</feature>
<keyword evidence="2 6" id="KW-0813">Transport</keyword>
<protein>
    <submittedName>
        <fullName evidence="8">ABC transporter permease subunit</fullName>
    </submittedName>
</protein>
<comment type="caution">
    <text evidence="8">The sequence shown here is derived from an EMBL/GenBank/DDBJ whole genome shotgun (WGS) entry which is preliminary data.</text>
</comment>
<keyword evidence="4 6" id="KW-1133">Transmembrane helix</keyword>
<feature type="transmembrane region" description="Helical" evidence="6">
    <location>
        <begin position="20"/>
        <end position="40"/>
    </location>
</feature>
<comment type="similarity">
    <text evidence="6">Belongs to the binding-protein-dependent transport system permease family.</text>
</comment>
<keyword evidence="5 6" id="KW-0472">Membrane</keyword>
<dbReference type="InterPro" id="IPR051204">
    <property type="entry name" value="ABC_transp_perm/SBD"/>
</dbReference>
<dbReference type="Proteomes" id="UP001174208">
    <property type="component" value="Unassembled WGS sequence"/>
</dbReference>
<gene>
    <name evidence="8" type="ORF">P5G50_12200</name>
</gene>
<evidence type="ECO:0000256" key="1">
    <source>
        <dbReference type="ARBA" id="ARBA00004141"/>
    </source>
</evidence>
<accession>A0ABT8KCL5</accession>
<feature type="transmembrane region" description="Helical" evidence="6">
    <location>
        <begin position="77"/>
        <end position="96"/>
    </location>
</feature>
<dbReference type="PANTHER" id="PTHR30177:SF4">
    <property type="entry name" value="OSMOPROTECTANT IMPORT PERMEASE PROTEIN OSMW"/>
    <property type="match status" value="1"/>
</dbReference>
<evidence type="ECO:0000256" key="2">
    <source>
        <dbReference type="ARBA" id="ARBA00022448"/>
    </source>
</evidence>
<keyword evidence="3 6" id="KW-0812">Transmembrane</keyword>
<reference evidence="8" key="1">
    <citation type="submission" date="2023-06" db="EMBL/GenBank/DDBJ databases">
        <title>MT1 and MT2 Draft Genomes of Novel Species.</title>
        <authorList>
            <person name="Venkateswaran K."/>
        </authorList>
    </citation>
    <scope>NUCLEOTIDE SEQUENCE</scope>
    <source>
        <strain evidence="8">F6_8S_P_1B</strain>
    </source>
</reference>
<feature type="transmembrane region" description="Helical" evidence="6">
    <location>
        <begin position="49"/>
        <end position="71"/>
    </location>
</feature>
<dbReference type="RefSeq" id="WP_301208615.1">
    <property type="nucleotide sequence ID" value="NZ_JAROCF010000001.1"/>
</dbReference>
<evidence type="ECO:0000256" key="3">
    <source>
        <dbReference type="ARBA" id="ARBA00022692"/>
    </source>
</evidence>
<dbReference type="Pfam" id="PF00528">
    <property type="entry name" value="BPD_transp_1"/>
    <property type="match status" value="1"/>
</dbReference>
<dbReference type="InterPro" id="IPR035906">
    <property type="entry name" value="MetI-like_sf"/>
</dbReference>
<evidence type="ECO:0000313" key="8">
    <source>
        <dbReference type="EMBL" id="MDN4615210.1"/>
    </source>
</evidence>
<evidence type="ECO:0000256" key="6">
    <source>
        <dbReference type="RuleBase" id="RU363032"/>
    </source>
</evidence>
<feature type="transmembrane region" description="Helical" evidence="6">
    <location>
        <begin position="179"/>
        <end position="205"/>
    </location>
</feature>
<name>A0ABT8KCL5_9MICO</name>
<keyword evidence="9" id="KW-1185">Reference proteome</keyword>